<evidence type="ECO:0000256" key="12">
    <source>
        <dbReference type="ARBA" id="ARBA00066707"/>
    </source>
</evidence>
<dbReference type="GO" id="GO:0042381">
    <property type="term" value="P:hemolymph coagulation"/>
    <property type="evidence" value="ECO:0007669"/>
    <property type="project" value="UniProtKB-KW"/>
</dbReference>
<feature type="chain" id="PRO_5001829350" description="limulus clotting factor C" evidence="14">
    <location>
        <begin position="25"/>
        <end position="532"/>
    </location>
</feature>
<evidence type="ECO:0000256" key="13">
    <source>
        <dbReference type="SAM" id="MobiDB-lite"/>
    </source>
</evidence>
<accession>A0A087T6P1</accession>
<evidence type="ECO:0000256" key="2">
    <source>
        <dbReference type="ARBA" id="ARBA00022659"/>
    </source>
</evidence>
<dbReference type="InterPro" id="IPR043504">
    <property type="entry name" value="Peptidase_S1_PA_chymotrypsin"/>
</dbReference>
<feature type="region of interest" description="Disordered" evidence="13">
    <location>
        <begin position="217"/>
        <end position="237"/>
    </location>
</feature>
<dbReference type="InterPro" id="IPR018114">
    <property type="entry name" value="TRYPSIN_HIS"/>
</dbReference>
<feature type="compositionally biased region" description="Basic and acidic residues" evidence="13">
    <location>
        <begin position="159"/>
        <end position="172"/>
    </location>
</feature>
<dbReference type="STRING" id="407821.A0A087T6P1"/>
<evidence type="ECO:0000256" key="9">
    <source>
        <dbReference type="ARBA" id="ARBA00022889"/>
    </source>
</evidence>
<dbReference type="Proteomes" id="UP000054359">
    <property type="component" value="Unassembled WGS sequence"/>
</dbReference>
<dbReference type="OrthoDB" id="10012881at2759"/>
<keyword evidence="1" id="KW-0245">EGF-like domain</keyword>
<evidence type="ECO:0000256" key="3">
    <source>
        <dbReference type="ARBA" id="ARBA00022670"/>
    </source>
</evidence>
<keyword evidence="6" id="KW-0378">Hydrolase</keyword>
<evidence type="ECO:0000256" key="14">
    <source>
        <dbReference type="SAM" id="SignalP"/>
    </source>
</evidence>
<feature type="compositionally biased region" description="Polar residues" evidence="13">
    <location>
        <begin position="143"/>
        <end position="158"/>
    </location>
</feature>
<feature type="non-terminal residue" evidence="16">
    <location>
        <position position="532"/>
    </location>
</feature>
<evidence type="ECO:0000256" key="7">
    <source>
        <dbReference type="ARBA" id="ARBA00022820"/>
    </source>
</evidence>
<dbReference type="PROSITE" id="PS00134">
    <property type="entry name" value="TRYPSIN_HIS"/>
    <property type="match status" value="1"/>
</dbReference>
<dbReference type="GO" id="GO:0004252">
    <property type="term" value="F:serine-type endopeptidase activity"/>
    <property type="evidence" value="ECO:0007669"/>
    <property type="project" value="InterPro"/>
</dbReference>
<dbReference type="PANTHER" id="PTHR24252:SF7">
    <property type="entry name" value="HYALIN"/>
    <property type="match status" value="1"/>
</dbReference>
<name>A0A087T6P1_STEMI</name>
<dbReference type="GO" id="GO:0030246">
    <property type="term" value="F:carbohydrate binding"/>
    <property type="evidence" value="ECO:0007669"/>
    <property type="project" value="UniProtKB-KW"/>
</dbReference>
<feature type="signal peptide" evidence="14">
    <location>
        <begin position="1"/>
        <end position="24"/>
    </location>
</feature>
<sequence>MGDMNLRLIVLGSVVILLEITVNGSPQFTRCKAMSGHAGLCVADRFCRVRTIKLVPCVTDDPFLYCCPFPANDTVWSLEDKDSPPIIYPNEASYSGKRIDNDDAREEDYESDEIVFPQDESTTTKTTHRPTRKLLPFPFLGHTTSLPNLAKQPQNSQTEEPKRMPTSRERNPNENVYIDGELEEGGQILFELFPKPKTTTQRQRITTLKNQVPTKLTVTSRPEVSTSPKQDYPTTKSTVQLPETATKLTPDKITYGPFDSIDTNKASVEPACGQAPFSPLIAGGTESKSKQWPWMAAIFQRFTTARPNKFLCGGSLISTRYILTAAHCCVSGPSSVALPASSFLVRMGTNVVHEGDTFSIAKVKVHSNFSFTGQFNDIALLRLTADLPSYTDRIAPVCLPYPTLLDADLVDQEATVVGWGASYLGGEHQETLHEVTVPIVSTDDCALAYSRIRSAAFLARGSTHVLCAGLKEGGKDSCKSDSGGPLMIQLNNDRWTIIGIVSFGYRCAEPGFPGVYTSVTHYLEWIYSSTQD</sequence>
<evidence type="ECO:0000256" key="11">
    <source>
        <dbReference type="ARBA" id="ARBA00052079"/>
    </source>
</evidence>
<dbReference type="AlphaFoldDB" id="A0A087T6P1"/>
<keyword evidence="3" id="KW-0645">Protease</keyword>
<feature type="domain" description="Peptidase S1" evidence="15">
    <location>
        <begin position="281"/>
        <end position="531"/>
    </location>
</feature>
<evidence type="ECO:0000256" key="10">
    <source>
        <dbReference type="ARBA" id="ARBA00023157"/>
    </source>
</evidence>
<dbReference type="CDD" id="cd00190">
    <property type="entry name" value="Tryp_SPc"/>
    <property type="match status" value="1"/>
</dbReference>
<keyword evidence="17" id="KW-1185">Reference proteome</keyword>
<feature type="region of interest" description="Disordered" evidence="13">
    <location>
        <begin position="143"/>
        <end position="173"/>
    </location>
</feature>
<dbReference type="EMBL" id="KK113676">
    <property type="protein sequence ID" value="KFM60780.1"/>
    <property type="molecule type" value="Genomic_DNA"/>
</dbReference>
<keyword evidence="8" id="KW-0720">Serine protease</keyword>
<evidence type="ECO:0000313" key="17">
    <source>
        <dbReference type="Proteomes" id="UP000054359"/>
    </source>
</evidence>
<keyword evidence="10" id="KW-1015">Disulfide bond</keyword>
<evidence type="ECO:0000256" key="6">
    <source>
        <dbReference type="ARBA" id="ARBA00022801"/>
    </source>
</evidence>
<dbReference type="OMA" id="EWIYSST"/>
<keyword evidence="5" id="KW-0430">Lectin</keyword>
<evidence type="ECO:0000256" key="1">
    <source>
        <dbReference type="ARBA" id="ARBA00022536"/>
    </source>
</evidence>
<evidence type="ECO:0000256" key="4">
    <source>
        <dbReference type="ARBA" id="ARBA00022729"/>
    </source>
</evidence>
<dbReference type="InterPro" id="IPR009003">
    <property type="entry name" value="Peptidase_S1_PA"/>
</dbReference>
<dbReference type="PRINTS" id="PR00722">
    <property type="entry name" value="CHYMOTRYPSIN"/>
</dbReference>
<keyword evidence="7" id="KW-0353">Hemolymph clotting</keyword>
<keyword evidence="4 14" id="KW-0732">Signal</keyword>
<evidence type="ECO:0000313" key="16">
    <source>
        <dbReference type="EMBL" id="KFM60780.1"/>
    </source>
</evidence>
<dbReference type="GO" id="GO:0006508">
    <property type="term" value="P:proteolysis"/>
    <property type="evidence" value="ECO:0007669"/>
    <property type="project" value="UniProtKB-KW"/>
</dbReference>
<evidence type="ECO:0000256" key="8">
    <source>
        <dbReference type="ARBA" id="ARBA00022825"/>
    </source>
</evidence>
<proteinExistence type="predicted"/>
<keyword evidence="9" id="KW-0130">Cell adhesion</keyword>
<dbReference type="EC" id="3.4.21.84" evidence="12"/>
<dbReference type="InterPro" id="IPR001314">
    <property type="entry name" value="Peptidase_S1A"/>
</dbReference>
<evidence type="ECO:0000259" key="15">
    <source>
        <dbReference type="PROSITE" id="PS50240"/>
    </source>
</evidence>
<dbReference type="PANTHER" id="PTHR24252">
    <property type="entry name" value="ACROSIN-RELATED"/>
    <property type="match status" value="1"/>
</dbReference>
<dbReference type="FunFam" id="2.40.10.10:FF:000120">
    <property type="entry name" value="Putative serine protease"/>
    <property type="match status" value="1"/>
</dbReference>
<dbReference type="PROSITE" id="PS50240">
    <property type="entry name" value="TRYPSIN_DOM"/>
    <property type="match status" value="1"/>
</dbReference>
<keyword evidence="2" id="KW-0768">Sushi</keyword>
<protein>
    <recommendedName>
        <fullName evidence="12">limulus clotting factor C</fullName>
        <ecNumber evidence="12">3.4.21.84</ecNumber>
    </recommendedName>
</protein>
<feature type="compositionally biased region" description="Acidic residues" evidence="13">
    <location>
        <begin position="103"/>
        <end position="112"/>
    </location>
</feature>
<evidence type="ECO:0000256" key="5">
    <source>
        <dbReference type="ARBA" id="ARBA00022734"/>
    </source>
</evidence>
<dbReference type="SMART" id="SM00020">
    <property type="entry name" value="Tryp_SPc"/>
    <property type="match status" value="1"/>
</dbReference>
<comment type="catalytic activity">
    <reaction evidence="11">
        <text>Selective cleavage of 103-Arg-|-Ser-104 and 124-Ile-|-Ile-125 bonds in Limulus clotting factor B to form activated factor B. Cleavage of -Pro-Arg-|-Xaa- bonds in synthetic substrates.</text>
        <dbReference type="EC" id="3.4.21.84"/>
    </reaction>
</comment>
<dbReference type="GO" id="GO:0007155">
    <property type="term" value="P:cell adhesion"/>
    <property type="evidence" value="ECO:0007669"/>
    <property type="project" value="UniProtKB-KW"/>
</dbReference>
<gene>
    <name evidence="16" type="ORF">X975_19776</name>
</gene>
<dbReference type="Gene3D" id="2.40.10.10">
    <property type="entry name" value="Trypsin-like serine proteases"/>
    <property type="match status" value="1"/>
</dbReference>
<organism evidence="16 17">
    <name type="scientific">Stegodyphus mimosarum</name>
    <name type="common">African social velvet spider</name>
    <dbReference type="NCBI Taxonomy" id="407821"/>
    <lineage>
        <taxon>Eukaryota</taxon>
        <taxon>Metazoa</taxon>
        <taxon>Ecdysozoa</taxon>
        <taxon>Arthropoda</taxon>
        <taxon>Chelicerata</taxon>
        <taxon>Arachnida</taxon>
        <taxon>Araneae</taxon>
        <taxon>Araneomorphae</taxon>
        <taxon>Entelegynae</taxon>
        <taxon>Eresoidea</taxon>
        <taxon>Eresidae</taxon>
        <taxon>Stegodyphus</taxon>
    </lineage>
</organism>
<dbReference type="SUPFAM" id="SSF50494">
    <property type="entry name" value="Trypsin-like serine proteases"/>
    <property type="match status" value="1"/>
</dbReference>
<reference evidence="16 17" key="1">
    <citation type="submission" date="2013-11" db="EMBL/GenBank/DDBJ databases">
        <title>Genome sequencing of Stegodyphus mimosarum.</title>
        <authorList>
            <person name="Bechsgaard J."/>
        </authorList>
    </citation>
    <scope>NUCLEOTIDE SEQUENCE [LARGE SCALE GENOMIC DNA]</scope>
</reference>
<feature type="region of interest" description="Disordered" evidence="13">
    <location>
        <begin position="87"/>
        <end position="112"/>
    </location>
</feature>
<dbReference type="InterPro" id="IPR001254">
    <property type="entry name" value="Trypsin_dom"/>
</dbReference>
<dbReference type="Pfam" id="PF00089">
    <property type="entry name" value="Trypsin"/>
    <property type="match status" value="1"/>
</dbReference>